<dbReference type="PANTHER" id="PTHR12992:SF24">
    <property type="entry name" value="PEROXISOMAL COENZYME A DIPHOSPHATASE NUDT7"/>
    <property type="match status" value="1"/>
</dbReference>
<evidence type="ECO:0000313" key="10">
    <source>
        <dbReference type="Proteomes" id="UP000749293"/>
    </source>
</evidence>
<evidence type="ECO:0000256" key="1">
    <source>
        <dbReference type="ARBA" id="ARBA00001936"/>
    </source>
</evidence>
<dbReference type="InterPro" id="IPR045121">
    <property type="entry name" value="CoAse"/>
</dbReference>
<accession>A0A9P4YX95</accession>
<keyword evidence="10" id="KW-1185">Reference proteome</keyword>
<feature type="region of interest" description="Disordered" evidence="7">
    <location>
        <begin position="423"/>
        <end position="446"/>
    </location>
</feature>
<dbReference type="PROSITE" id="PS51462">
    <property type="entry name" value="NUDIX"/>
    <property type="match status" value="1"/>
</dbReference>
<comment type="cofactor">
    <cofactor evidence="2">
        <name>Mg(2+)</name>
        <dbReference type="ChEBI" id="CHEBI:18420"/>
    </cofactor>
</comment>
<protein>
    <submittedName>
        <fullName evidence="9">NUDIX domain</fullName>
    </submittedName>
</protein>
<evidence type="ECO:0000256" key="2">
    <source>
        <dbReference type="ARBA" id="ARBA00001946"/>
    </source>
</evidence>
<feature type="region of interest" description="Disordered" evidence="7">
    <location>
        <begin position="121"/>
        <end position="198"/>
    </location>
</feature>
<feature type="region of interest" description="Disordered" evidence="7">
    <location>
        <begin position="527"/>
        <end position="556"/>
    </location>
</feature>
<sequence>MAPWQMKPLPPCPPPERQHRHTPIPSVAGHRRRSSFPTGRQTVHKTHQLTGCDVDVQQYDGPLLSPRRRRAKIGFSDRWVAWDYHHFATELAACRAPTSSSSASWSSEAAAAAASDNYYHHRHHHRHNHMYSGPPPSLKQSTASSYSSRSYPGQGSRGNNGTIGGDDDGQATCGYPSRRDGTQRPSLGSAFGSDSGDGGGDDFGRIIGSIRGLVGGVAASTTMRIKRWSRGPLTRLHSSPTPSPLGVVCEGVISTAGNIEAVQAAVREALEASSYYDASTMAPLSPSSAIAISRLRAYRPPPFPLWDKLPARKRAAVLILLYADRWGDLRVVITMRAASLRSFSGHAALPGGKADSTQETPYQIARREASEEIGLPLDDRNLPKPFRVEQLCCLPPSLARTHLVVTPCVAFLHADRTADTVAADGTGGDGGGRRGGGVGGVEGVGGESDEVRVQESMMPHLDAREVAALFSAPLYNFLRDRDLPPPAGSGQTLPDGPFYDGYWKEFKDYPWRVHNFYVPVNNQRVIKPRRRRQSSAASAAATTTPAQAQDGAGAQEALADKLDEGGRFKVWGMTARILVDAARIAYGEEPDMEHNDSFGDADIILAAEKEGVLRDDPGRGKM</sequence>
<keyword evidence="3" id="KW-0479">Metal-binding</keyword>
<dbReference type="EMBL" id="JAANYQ010000006">
    <property type="protein sequence ID" value="KAF4123474.1"/>
    <property type="molecule type" value="Genomic_DNA"/>
</dbReference>
<evidence type="ECO:0000259" key="8">
    <source>
        <dbReference type="PROSITE" id="PS51462"/>
    </source>
</evidence>
<feature type="domain" description="Nudix hydrolase" evidence="8">
    <location>
        <begin position="312"/>
        <end position="480"/>
    </location>
</feature>
<dbReference type="Gene3D" id="3.90.79.10">
    <property type="entry name" value="Nucleoside Triphosphate Pyrophosphohydrolase"/>
    <property type="match status" value="1"/>
</dbReference>
<dbReference type="RefSeq" id="XP_035322126.1">
    <property type="nucleotide sequence ID" value="XM_035468145.1"/>
</dbReference>
<reference evidence="9" key="1">
    <citation type="submission" date="2020-03" db="EMBL/GenBank/DDBJ databases">
        <title>Site-based positive gene gene selection in Geosmithia morbida across the United States reveals a broad range of putative effectors and factors for local host and environmental adapation.</title>
        <authorList>
            <person name="Onufrak A."/>
            <person name="Murdoch R.W."/>
            <person name="Gazis R."/>
            <person name="Huff M."/>
            <person name="Staton M."/>
            <person name="Klingeman W."/>
            <person name="Hadziabdic D."/>
        </authorList>
    </citation>
    <scope>NUCLEOTIDE SEQUENCE</scope>
    <source>
        <strain evidence="9">1262</strain>
    </source>
</reference>
<dbReference type="InterPro" id="IPR015797">
    <property type="entry name" value="NUDIX_hydrolase-like_dom_sf"/>
</dbReference>
<comment type="caution">
    <text evidence="9">The sequence shown here is derived from an EMBL/GenBank/DDBJ whole genome shotgun (WGS) entry which is preliminary data.</text>
</comment>
<dbReference type="Proteomes" id="UP000749293">
    <property type="component" value="Unassembled WGS sequence"/>
</dbReference>
<keyword evidence="6" id="KW-0464">Manganese</keyword>
<name>A0A9P4YX95_9HYPO</name>
<organism evidence="9 10">
    <name type="scientific">Geosmithia morbida</name>
    <dbReference type="NCBI Taxonomy" id="1094350"/>
    <lineage>
        <taxon>Eukaryota</taxon>
        <taxon>Fungi</taxon>
        <taxon>Dikarya</taxon>
        <taxon>Ascomycota</taxon>
        <taxon>Pezizomycotina</taxon>
        <taxon>Sordariomycetes</taxon>
        <taxon>Hypocreomycetidae</taxon>
        <taxon>Hypocreales</taxon>
        <taxon>Bionectriaceae</taxon>
        <taxon>Geosmithia</taxon>
    </lineage>
</organism>
<feature type="compositionally biased region" description="Gly residues" evidence="7">
    <location>
        <begin position="425"/>
        <end position="446"/>
    </location>
</feature>
<feature type="region of interest" description="Disordered" evidence="7">
    <location>
        <begin position="1"/>
        <end position="45"/>
    </location>
</feature>
<evidence type="ECO:0000256" key="5">
    <source>
        <dbReference type="ARBA" id="ARBA00022842"/>
    </source>
</evidence>
<dbReference type="CDD" id="cd03426">
    <property type="entry name" value="NUDIX_CoAse_Nudt7"/>
    <property type="match status" value="1"/>
</dbReference>
<dbReference type="PANTHER" id="PTHR12992">
    <property type="entry name" value="NUDIX HYDROLASE"/>
    <property type="match status" value="1"/>
</dbReference>
<dbReference type="SUPFAM" id="SSF55811">
    <property type="entry name" value="Nudix"/>
    <property type="match status" value="1"/>
</dbReference>
<evidence type="ECO:0000256" key="6">
    <source>
        <dbReference type="ARBA" id="ARBA00023211"/>
    </source>
</evidence>
<evidence type="ECO:0000256" key="7">
    <source>
        <dbReference type="SAM" id="MobiDB-lite"/>
    </source>
</evidence>
<dbReference type="Pfam" id="PF00293">
    <property type="entry name" value="NUDIX"/>
    <property type="match status" value="1"/>
</dbReference>
<dbReference type="GeneID" id="55972400"/>
<feature type="compositionally biased region" description="Low complexity" evidence="7">
    <location>
        <begin position="534"/>
        <end position="556"/>
    </location>
</feature>
<evidence type="ECO:0000256" key="3">
    <source>
        <dbReference type="ARBA" id="ARBA00022723"/>
    </source>
</evidence>
<keyword evidence="4" id="KW-0378">Hydrolase</keyword>
<dbReference type="AlphaFoldDB" id="A0A9P4YX95"/>
<dbReference type="GO" id="GO:0046872">
    <property type="term" value="F:metal ion binding"/>
    <property type="evidence" value="ECO:0007669"/>
    <property type="project" value="UniProtKB-KW"/>
</dbReference>
<dbReference type="InterPro" id="IPR000086">
    <property type="entry name" value="NUDIX_hydrolase_dom"/>
</dbReference>
<gene>
    <name evidence="9" type="ORF">GMORB2_6175</name>
</gene>
<feature type="compositionally biased region" description="Gly residues" evidence="7">
    <location>
        <begin position="155"/>
        <end position="164"/>
    </location>
</feature>
<comment type="cofactor">
    <cofactor evidence="1">
        <name>Mn(2+)</name>
        <dbReference type="ChEBI" id="CHEBI:29035"/>
    </cofactor>
</comment>
<dbReference type="OrthoDB" id="206213at2759"/>
<keyword evidence="5" id="KW-0460">Magnesium</keyword>
<feature type="compositionally biased region" description="Low complexity" evidence="7">
    <location>
        <begin position="140"/>
        <end position="154"/>
    </location>
</feature>
<evidence type="ECO:0000313" key="9">
    <source>
        <dbReference type="EMBL" id="KAF4123474.1"/>
    </source>
</evidence>
<dbReference type="GO" id="GO:0010945">
    <property type="term" value="F:coenzyme A diphosphatase activity"/>
    <property type="evidence" value="ECO:0007669"/>
    <property type="project" value="InterPro"/>
</dbReference>
<proteinExistence type="predicted"/>
<evidence type="ECO:0000256" key="4">
    <source>
        <dbReference type="ARBA" id="ARBA00022801"/>
    </source>
</evidence>
<dbReference type="GO" id="GO:0015938">
    <property type="term" value="P:coenzyme A catabolic process"/>
    <property type="evidence" value="ECO:0007669"/>
    <property type="project" value="TreeGrafter"/>
</dbReference>